<evidence type="ECO:0000313" key="2">
    <source>
        <dbReference type="EMBL" id="AEH89160.1"/>
    </source>
</evidence>
<evidence type="ECO:0000313" key="3">
    <source>
        <dbReference type="Proteomes" id="UP000001623"/>
    </source>
</evidence>
<evidence type="ECO:0000256" key="1">
    <source>
        <dbReference type="SAM" id="SignalP"/>
    </source>
</evidence>
<accession>F7YG48</accession>
<dbReference type="EMBL" id="CP002279">
    <property type="protein sequence ID" value="AEH89160.1"/>
    <property type="molecule type" value="Genomic_DNA"/>
</dbReference>
<protein>
    <submittedName>
        <fullName evidence="2">Uncharacterized protein</fullName>
    </submittedName>
</protein>
<feature type="chain" id="PRO_5003366668" evidence="1">
    <location>
        <begin position="25"/>
        <end position="86"/>
    </location>
</feature>
<dbReference type="HOGENOM" id="CLU_2494279_0_0_5"/>
<sequence>MSSAIRSIAWACALSASATLSAVADEPAPPRVPIDKCVWERLADKTIGLAAWAQRCDFGFRQIHFSDDNAQWSSATEILMPEDSLL</sequence>
<proteinExistence type="predicted"/>
<name>F7YG48_MESOW</name>
<reference evidence="2 3" key="1">
    <citation type="submission" date="2010-10" db="EMBL/GenBank/DDBJ databases">
        <title>Complete sequence of Mesorhizobium opportunistum WSM2075.</title>
        <authorList>
            <consortium name="US DOE Joint Genome Institute"/>
            <person name="Lucas S."/>
            <person name="Copeland A."/>
            <person name="Lapidus A."/>
            <person name="Cheng J.-F."/>
            <person name="Bruce D."/>
            <person name="Goodwin L."/>
            <person name="Pitluck S."/>
            <person name="Chertkov O."/>
            <person name="Misra M."/>
            <person name="Detter J.C."/>
            <person name="Han C."/>
            <person name="Tapia R."/>
            <person name="Land M."/>
            <person name="Hauser L."/>
            <person name="Kyrpides N."/>
            <person name="Ovchinnikova G."/>
            <person name="Mavrommatis K.M."/>
            <person name="Tiwari R.P."/>
            <person name="Howieson J.G."/>
            <person name="O'Hara G.W."/>
            <person name="Nandasena K.G."/>
            <person name="Woyke T."/>
        </authorList>
    </citation>
    <scope>NUCLEOTIDE SEQUENCE [LARGE SCALE GENOMIC DNA]</scope>
    <source>
        <strain evidence="3">LMG 24607 / HAMBI 3007 / WSM2075</strain>
    </source>
</reference>
<feature type="signal peptide" evidence="1">
    <location>
        <begin position="1"/>
        <end position="24"/>
    </location>
</feature>
<organism evidence="2 3">
    <name type="scientific">Mesorhizobium opportunistum (strain LMG 24607 / HAMBI 3007 / WSM2075)</name>
    <dbReference type="NCBI Taxonomy" id="536019"/>
    <lineage>
        <taxon>Bacteria</taxon>
        <taxon>Pseudomonadati</taxon>
        <taxon>Pseudomonadota</taxon>
        <taxon>Alphaproteobacteria</taxon>
        <taxon>Hyphomicrobiales</taxon>
        <taxon>Phyllobacteriaceae</taxon>
        <taxon>Mesorhizobium</taxon>
    </lineage>
</organism>
<dbReference type="Proteomes" id="UP000001623">
    <property type="component" value="Chromosome"/>
</dbReference>
<gene>
    <name evidence="2" type="ordered locus">Mesop_4740</name>
</gene>
<dbReference type="KEGG" id="mop:Mesop_4740"/>
<dbReference type="AlphaFoldDB" id="F7YG48"/>
<dbReference type="STRING" id="536019.Mesop_4740"/>
<keyword evidence="1" id="KW-0732">Signal</keyword>